<dbReference type="Gene3D" id="3.30.70.20">
    <property type="match status" value="1"/>
</dbReference>
<name>A0A562V6R5_9BACT</name>
<feature type="transmembrane region" description="Helical" evidence="7">
    <location>
        <begin position="282"/>
        <end position="300"/>
    </location>
</feature>
<dbReference type="Pfam" id="PF13237">
    <property type="entry name" value="Fer4_10"/>
    <property type="match status" value="1"/>
</dbReference>
<protein>
    <submittedName>
        <fullName evidence="9">4Fe-4S binding protein</fullName>
    </submittedName>
</protein>
<feature type="transmembrane region" description="Helical" evidence="7">
    <location>
        <begin position="12"/>
        <end position="29"/>
    </location>
</feature>
<feature type="transmembrane region" description="Helical" evidence="7">
    <location>
        <begin position="137"/>
        <end position="160"/>
    </location>
</feature>
<evidence type="ECO:0000256" key="5">
    <source>
        <dbReference type="ARBA" id="ARBA00023014"/>
    </source>
</evidence>
<dbReference type="InterPro" id="IPR052378">
    <property type="entry name" value="NosR_regulator"/>
</dbReference>
<evidence type="ECO:0000313" key="9">
    <source>
        <dbReference type="EMBL" id="TWJ13532.1"/>
    </source>
</evidence>
<dbReference type="SUPFAM" id="SSF54862">
    <property type="entry name" value="4Fe-4S ferredoxins"/>
    <property type="match status" value="1"/>
</dbReference>
<feature type="transmembrane region" description="Helical" evidence="7">
    <location>
        <begin position="74"/>
        <end position="92"/>
    </location>
</feature>
<keyword evidence="7" id="KW-1133">Transmembrane helix</keyword>
<evidence type="ECO:0000256" key="6">
    <source>
        <dbReference type="ARBA" id="ARBA00023136"/>
    </source>
</evidence>
<dbReference type="PROSITE" id="PS51379">
    <property type="entry name" value="4FE4S_FER_2"/>
    <property type="match status" value="1"/>
</dbReference>
<evidence type="ECO:0000256" key="2">
    <source>
        <dbReference type="ARBA" id="ARBA00022475"/>
    </source>
</evidence>
<dbReference type="AlphaFoldDB" id="A0A562V6R5"/>
<comment type="caution">
    <text evidence="9">The sequence shown here is derived from an EMBL/GenBank/DDBJ whole genome shotgun (WGS) entry which is preliminary data.</text>
</comment>
<dbReference type="PROSITE" id="PS00198">
    <property type="entry name" value="4FE4S_FER_1"/>
    <property type="match status" value="1"/>
</dbReference>
<sequence length="325" mass="35857">MPNRFMQPLRIAIQWSFLVFCLYLGYRLFRFVLFFQSGGTIDSTSRPPGIEAFLPISGLLGIKDWAVSGTINPVHPAAVVTLLAAIVVSLLLKRAFCSWICPIGTLSELLWKGGFSLLRRNLRPPRWLDIPLRGVKYLLLAFFLYSILVAMPAGQVQAFILSDYHKVADVRLLEFFRHPSMTATAIIGLLFILSVPVKNAFCRFLCPYGALLGLVSRLSPVKVTRDREACVGCGVCNQVCPSYLPVMSSDRVSSAECIGCWRCISLCRADKALGMKLTRSKVIVSGLLFAILVVGIFWGGSMVGRVTGNWQTGITPAEYGRLLGK</sequence>
<reference evidence="9 10" key="1">
    <citation type="submission" date="2019-07" db="EMBL/GenBank/DDBJ databases">
        <title>Genomic Encyclopedia of Archaeal and Bacterial Type Strains, Phase II (KMG-II): from individual species to whole genera.</title>
        <authorList>
            <person name="Goeker M."/>
        </authorList>
    </citation>
    <scope>NUCLEOTIDE SEQUENCE [LARGE SCALE GENOMIC DNA]</scope>
    <source>
        <strain evidence="9 10">ATCC BAA-1139</strain>
    </source>
</reference>
<dbReference type="GO" id="GO:0046872">
    <property type="term" value="F:metal ion binding"/>
    <property type="evidence" value="ECO:0007669"/>
    <property type="project" value="UniProtKB-KW"/>
</dbReference>
<evidence type="ECO:0000256" key="1">
    <source>
        <dbReference type="ARBA" id="ARBA00004236"/>
    </source>
</evidence>
<proteinExistence type="predicted"/>
<dbReference type="PANTHER" id="PTHR30224">
    <property type="entry name" value="ELECTRON TRANSPORT PROTEIN"/>
    <property type="match status" value="1"/>
</dbReference>
<dbReference type="InterPro" id="IPR017896">
    <property type="entry name" value="4Fe4S_Fe-S-bd"/>
</dbReference>
<gene>
    <name evidence="9" type="ORF">JN12_03784</name>
</gene>
<keyword evidence="2" id="KW-1003">Cell membrane</keyword>
<evidence type="ECO:0000256" key="4">
    <source>
        <dbReference type="ARBA" id="ARBA00023004"/>
    </source>
</evidence>
<feature type="transmembrane region" description="Helical" evidence="7">
    <location>
        <begin position="180"/>
        <end position="197"/>
    </location>
</feature>
<dbReference type="RefSeq" id="WP_145025703.1">
    <property type="nucleotide sequence ID" value="NZ_VLLN01000038.1"/>
</dbReference>
<evidence type="ECO:0000259" key="8">
    <source>
        <dbReference type="PROSITE" id="PS51379"/>
    </source>
</evidence>
<keyword evidence="10" id="KW-1185">Reference proteome</keyword>
<dbReference type="GO" id="GO:0051536">
    <property type="term" value="F:iron-sulfur cluster binding"/>
    <property type="evidence" value="ECO:0007669"/>
    <property type="project" value="UniProtKB-KW"/>
</dbReference>
<keyword evidence="6 7" id="KW-0472">Membrane</keyword>
<feature type="domain" description="4Fe-4S ferredoxin-type" evidence="8">
    <location>
        <begin position="221"/>
        <end position="250"/>
    </location>
</feature>
<dbReference type="Proteomes" id="UP000319449">
    <property type="component" value="Unassembled WGS sequence"/>
</dbReference>
<keyword evidence="3" id="KW-0479">Metal-binding</keyword>
<evidence type="ECO:0000313" key="10">
    <source>
        <dbReference type="Proteomes" id="UP000319449"/>
    </source>
</evidence>
<keyword evidence="7" id="KW-0812">Transmembrane</keyword>
<dbReference type="InterPro" id="IPR017900">
    <property type="entry name" value="4Fe4S_Fe_S_CS"/>
</dbReference>
<evidence type="ECO:0000256" key="3">
    <source>
        <dbReference type="ARBA" id="ARBA00022723"/>
    </source>
</evidence>
<evidence type="ECO:0000256" key="7">
    <source>
        <dbReference type="SAM" id="Phobius"/>
    </source>
</evidence>
<dbReference type="EMBL" id="VLLN01000038">
    <property type="protein sequence ID" value="TWJ13532.1"/>
    <property type="molecule type" value="Genomic_DNA"/>
</dbReference>
<dbReference type="OrthoDB" id="9784262at2"/>
<organism evidence="9 10">
    <name type="scientific">Geobacter argillaceus</name>
    <dbReference type="NCBI Taxonomy" id="345631"/>
    <lineage>
        <taxon>Bacteria</taxon>
        <taxon>Pseudomonadati</taxon>
        <taxon>Thermodesulfobacteriota</taxon>
        <taxon>Desulfuromonadia</taxon>
        <taxon>Geobacterales</taxon>
        <taxon>Geobacteraceae</taxon>
        <taxon>Geobacter</taxon>
    </lineage>
</organism>
<accession>A0A562V6R5</accession>
<keyword evidence="5" id="KW-0411">Iron-sulfur</keyword>
<dbReference type="Pfam" id="PF12801">
    <property type="entry name" value="Fer4_5"/>
    <property type="match status" value="2"/>
</dbReference>
<dbReference type="PANTHER" id="PTHR30224:SF4">
    <property type="entry name" value="ELECTRON TRANSPORT PROTEIN YCCM-RELATED"/>
    <property type="match status" value="1"/>
</dbReference>
<comment type="subcellular location">
    <subcellularLocation>
        <location evidence="1">Cell membrane</location>
    </subcellularLocation>
</comment>
<keyword evidence="4" id="KW-0408">Iron</keyword>
<dbReference type="GO" id="GO:0005886">
    <property type="term" value="C:plasma membrane"/>
    <property type="evidence" value="ECO:0007669"/>
    <property type="project" value="UniProtKB-SubCell"/>
</dbReference>